<reference evidence="2 3" key="1">
    <citation type="submission" date="2022-03" db="EMBL/GenBank/DDBJ databases">
        <authorList>
            <person name="Macdonald S."/>
            <person name="Ahmed S."/>
            <person name="Newling K."/>
        </authorList>
    </citation>
    <scope>NUCLEOTIDE SEQUENCE [LARGE SCALE GENOMIC DNA]</scope>
</reference>
<gene>
    <name evidence="2" type="ORF">ERUC_LOCUS2576</name>
</gene>
<dbReference type="InterPro" id="IPR006462">
    <property type="entry name" value="MS5"/>
</dbReference>
<evidence type="ECO:0000313" key="3">
    <source>
        <dbReference type="Proteomes" id="UP001642260"/>
    </source>
</evidence>
<keyword evidence="3" id="KW-1185">Reference proteome</keyword>
<name>A0ABC8ITF3_ERUVS</name>
<evidence type="ECO:0000256" key="1">
    <source>
        <dbReference type="SAM" id="MobiDB-lite"/>
    </source>
</evidence>
<accession>A0ABC8ITF3</accession>
<evidence type="ECO:0000313" key="2">
    <source>
        <dbReference type="EMBL" id="CAH8299515.1"/>
    </source>
</evidence>
<comment type="caution">
    <text evidence="2">The sequence shown here is derived from an EMBL/GenBank/DDBJ whole genome shotgun (WGS) entry which is preliminary data.</text>
</comment>
<dbReference type="Pfam" id="PF04776">
    <property type="entry name" value="protein_MS5"/>
    <property type="match status" value="1"/>
</dbReference>
<sequence>MAEGKPEDVHLSKSSDQLMEDREARGQKKYWRELEESHIEHPAAALIRGQKEYWRKVEECGGFDIDGIHAPRGTCQLIRFDCKQGYGYPEFVDLYARLGLHRYNLLEGTNFQVTDLIKYNMESNCLSTYYMTLVATEPATGSVQTFQVLVDEHMFGRLDLTVPVARIRGINCTLSTVEPLMLQDQDERVLYKDELFEWPSKDAFNDRKRFYMVEEAEVRDNEWICLYLKLVLCCKDKKLKASHLSKLKILKVWIEATIDEAEPPNARLKAKSALVYITFRLASCGIKEHI</sequence>
<dbReference type="PANTHER" id="PTHR31260:SF28">
    <property type="entry name" value="CYSTATIN DOMAIN PROTEIN"/>
    <property type="match status" value="1"/>
</dbReference>
<dbReference type="Proteomes" id="UP001642260">
    <property type="component" value="Unassembled WGS sequence"/>
</dbReference>
<protein>
    <submittedName>
        <fullName evidence="2">Uncharacterized protein</fullName>
    </submittedName>
</protein>
<dbReference type="AlphaFoldDB" id="A0ABC8ITF3"/>
<organism evidence="2 3">
    <name type="scientific">Eruca vesicaria subsp. sativa</name>
    <name type="common">Garden rocket</name>
    <name type="synonym">Eruca sativa</name>
    <dbReference type="NCBI Taxonomy" id="29727"/>
    <lineage>
        <taxon>Eukaryota</taxon>
        <taxon>Viridiplantae</taxon>
        <taxon>Streptophyta</taxon>
        <taxon>Embryophyta</taxon>
        <taxon>Tracheophyta</taxon>
        <taxon>Spermatophyta</taxon>
        <taxon>Magnoliopsida</taxon>
        <taxon>eudicotyledons</taxon>
        <taxon>Gunneridae</taxon>
        <taxon>Pentapetalae</taxon>
        <taxon>rosids</taxon>
        <taxon>malvids</taxon>
        <taxon>Brassicales</taxon>
        <taxon>Brassicaceae</taxon>
        <taxon>Brassiceae</taxon>
        <taxon>Eruca</taxon>
    </lineage>
</organism>
<dbReference type="PANTHER" id="PTHR31260">
    <property type="entry name" value="CYSTATIN/MONELLIN SUPERFAMILY PROTEIN"/>
    <property type="match status" value="1"/>
</dbReference>
<feature type="region of interest" description="Disordered" evidence="1">
    <location>
        <begin position="1"/>
        <end position="20"/>
    </location>
</feature>
<dbReference type="NCBIfam" id="TIGR01572">
    <property type="entry name" value="A_thl_para_3677"/>
    <property type="match status" value="1"/>
</dbReference>
<proteinExistence type="predicted"/>
<dbReference type="EMBL" id="CAKOAT010052932">
    <property type="protein sequence ID" value="CAH8299515.1"/>
    <property type="molecule type" value="Genomic_DNA"/>
</dbReference>